<gene>
    <name evidence="2" type="ORF">HOLleu_16253</name>
</gene>
<dbReference type="Proteomes" id="UP001152320">
    <property type="component" value="Chromosome 7"/>
</dbReference>
<keyword evidence="3" id="KW-1185">Reference proteome</keyword>
<dbReference type="InterPro" id="IPR014347">
    <property type="entry name" value="Tautomerase/MIF_sf"/>
</dbReference>
<evidence type="ECO:0000313" key="3">
    <source>
        <dbReference type="Proteomes" id="UP001152320"/>
    </source>
</evidence>
<comment type="caution">
    <text evidence="2">The sequence shown here is derived from an EMBL/GenBank/DDBJ whole genome shotgun (WGS) entry which is preliminary data.</text>
</comment>
<dbReference type="InterPro" id="IPR001398">
    <property type="entry name" value="Macrophage_inhib_fac"/>
</dbReference>
<dbReference type="AlphaFoldDB" id="A0A9Q1HAT1"/>
<name>A0A9Q1HAT1_HOLLE</name>
<evidence type="ECO:0000256" key="1">
    <source>
        <dbReference type="ARBA" id="ARBA00005851"/>
    </source>
</evidence>
<dbReference type="Pfam" id="PF01187">
    <property type="entry name" value="MIF"/>
    <property type="match status" value="1"/>
</dbReference>
<protein>
    <recommendedName>
        <fullName evidence="4">Macrophage migration inhibitory factor</fullName>
    </recommendedName>
</protein>
<accession>A0A9Q1HAT1</accession>
<organism evidence="2 3">
    <name type="scientific">Holothuria leucospilota</name>
    <name type="common">Black long sea cucumber</name>
    <name type="synonym">Mertensiothuria leucospilota</name>
    <dbReference type="NCBI Taxonomy" id="206669"/>
    <lineage>
        <taxon>Eukaryota</taxon>
        <taxon>Metazoa</taxon>
        <taxon>Echinodermata</taxon>
        <taxon>Eleutherozoa</taxon>
        <taxon>Echinozoa</taxon>
        <taxon>Holothuroidea</taxon>
        <taxon>Aspidochirotacea</taxon>
        <taxon>Aspidochirotida</taxon>
        <taxon>Holothuriidae</taxon>
        <taxon>Holothuria</taxon>
    </lineage>
</organism>
<comment type="similarity">
    <text evidence="1">Belongs to the MIF family.</text>
</comment>
<dbReference type="Gene3D" id="3.30.429.10">
    <property type="entry name" value="Macrophage Migration Inhibitory Factor"/>
    <property type="match status" value="1"/>
</dbReference>
<dbReference type="EMBL" id="JAIZAY010000007">
    <property type="protein sequence ID" value="KAJ8038743.1"/>
    <property type="molecule type" value="Genomic_DNA"/>
</dbReference>
<proteinExistence type="inferred from homology"/>
<reference evidence="2" key="1">
    <citation type="submission" date="2021-10" db="EMBL/GenBank/DDBJ databases">
        <title>Tropical sea cucumber genome reveals ecological adaptation and Cuvierian tubules defense mechanism.</title>
        <authorList>
            <person name="Chen T."/>
        </authorList>
    </citation>
    <scope>NUCLEOTIDE SEQUENCE</scope>
    <source>
        <strain evidence="2">Nanhai2018</strain>
        <tissue evidence="2">Muscle</tissue>
    </source>
</reference>
<evidence type="ECO:0008006" key="4">
    <source>
        <dbReference type="Google" id="ProtNLM"/>
    </source>
</evidence>
<dbReference type="SUPFAM" id="SSF55331">
    <property type="entry name" value="Tautomerase/MIF"/>
    <property type="match status" value="1"/>
</dbReference>
<sequence length="136" mass="15687">MPCIEIYTNIPEEKIPETFHLNVTNFFCALLEKEPRGVVLSLYPNQKISLGKNLKEECVIVLAHNAEAFLDAKDNKEFIRKVTDELAGRLRIKKERISVMLLSLTSHTVCTPIGLLAERGPFKWRFKYLEDLQLQN</sequence>
<dbReference type="OrthoDB" id="9990546at2759"/>
<evidence type="ECO:0000313" key="2">
    <source>
        <dbReference type="EMBL" id="KAJ8038743.1"/>
    </source>
</evidence>